<name>A0A377HM75_GRIHO</name>
<dbReference type="PANTHER" id="PTHR38733:SF1">
    <property type="entry name" value="TYPE IV METHYL-DIRECTED RESTRICTION ENZYME ECOKMCRBC"/>
    <property type="match status" value="1"/>
</dbReference>
<protein>
    <submittedName>
        <fullName evidence="1">5-methylcytosine-specific restriction enzyme subunit McrC</fullName>
    </submittedName>
</protein>
<proteinExistence type="predicted"/>
<organism evidence="1 2">
    <name type="scientific">Grimontia hollisae</name>
    <name type="common">Vibrio hollisae</name>
    <dbReference type="NCBI Taxonomy" id="673"/>
    <lineage>
        <taxon>Bacteria</taxon>
        <taxon>Pseudomonadati</taxon>
        <taxon>Pseudomonadota</taxon>
        <taxon>Gammaproteobacteria</taxon>
        <taxon>Vibrionales</taxon>
        <taxon>Vibrionaceae</taxon>
        <taxon>Grimontia</taxon>
    </lineage>
</organism>
<dbReference type="Pfam" id="PF10117">
    <property type="entry name" value="McrBC"/>
    <property type="match status" value="1"/>
</dbReference>
<dbReference type="AlphaFoldDB" id="A0A377HM75"/>
<evidence type="ECO:0000313" key="1">
    <source>
        <dbReference type="EMBL" id="STO57351.1"/>
    </source>
</evidence>
<sequence length="448" mass="51570">MPVKYHSVFEFGYLCTDANVGERLGYTVISVSDFEYLEKRCLSESCADFSQIIQLRIKHGCKLLQVQNYAGVIFVPSGSHIEVLPKTGKNVVQDKETLIAARKTLIAMLQALNGFRHLSLDRVGTETLKMPLLEIFISEFLRGVNHVVKYGLRSDYIRREDNVFAKKGKLQIGKQLRHNTFRQHKFYCEYDEYLHDRPINRVLKTALLKVEKYCFQYRNQKLLHELLFAFDEVSVSKNPKSDITFLHVERGMTYYKDALNWAKLIILGLSPTGIKGNIDSPSLLFPMESLFEAYVEKMLRKQLKDGYVLRSQSSQKRLVSYKAGDHNKGMFTLKPDLMVESDNCQPLCVLDTKWKLIDAKDSINRFGLSQSDFYQMFAYGQKYLGGKGVLALIYPATQMFSAPLEGYFEFTSELRLWVLPFHINTHGRLGLDTPAGNDFFFLKQTTNL</sequence>
<dbReference type="REBASE" id="420302">
    <property type="entry name" value="Gho11645McrBCP"/>
</dbReference>
<dbReference type="InterPro" id="IPR019292">
    <property type="entry name" value="McrC"/>
</dbReference>
<gene>
    <name evidence="1" type="ORF">NCTC11645_01737</name>
</gene>
<dbReference type="EMBL" id="UGHD01000002">
    <property type="protein sequence ID" value="STO57351.1"/>
    <property type="molecule type" value="Genomic_DNA"/>
</dbReference>
<accession>A0A377HM75</accession>
<evidence type="ECO:0000313" key="2">
    <source>
        <dbReference type="Proteomes" id="UP000254512"/>
    </source>
</evidence>
<dbReference type="Proteomes" id="UP000254512">
    <property type="component" value="Unassembled WGS sequence"/>
</dbReference>
<dbReference type="PANTHER" id="PTHR38733">
    <property type="entry name" value="PROTEIN MCRC"/>
    <property type="match status" value="1"/>
</dbReference>
<dbReference type="RefSeq" id="WP_115659708.1">
    <property type="nucleotide sequence ID" value="NZ_UGHD01000002.1"/>
</dbReference>
<reference evidence="1 2" key="1">
    <citation type="submission" date="2018-06" db="EMBL/GenBank/DDBJ databases">
        <authorList>
            <consortium name="Pathogen Informatics"/>
            <person name="Doyle S."/>
        </authorList>
    </citation>
    <scope>NUCLEOTIDE SEQUENCE [LARGE SCALE GENOMIC DNA]</scope>
    <source>
        <strain evidence="1 2">NCTC11645</strain>
    </source>
</reference>